<keyword evidence="4" id="KW-0479">Metal-binding</keyword>
<keyword evidence="7" id="KW-0482">Metalloprotease</keyword>
<evidence type="ECO:0000256" key="4">
    <source>
        <dbReference type="ARBA" id="ARBA00022723"/>
    </source>
</evidence>
<feature type="domain" description="Peptidase M13 C-terminal" evidence="8">
    <location>
        <begin position="284"/>
        <end position="489"/>
    </location>
</feature>
<keyword evidence="11" id="KW-1185">Reference proteome</keyword>
<dbReference type="EMBL" id="JAHQIW010004693">
    <property type="protein sequence ID" value="KAJ1363400.1"/>
    <property type="molecule type" value="Genomic_DNA"/>
</dbReference>
<dbReference type="GO" id="GO:0005886">
    <property type="term" value="C:plasma membrane"/>
    <property type="evidence" value="ECO:0007669"/>
    <property type="project" value="TreeGrafter"/>
</dbReference>
<name>A0AAD5QVA7_PARTN</name>
<feature type="domain" description="Peptidase M13 N-terminal" evidence="9">
    <location>
        <begin position="13"/>
        <end position="224"/>
    </location>
</feature>
<dbReference type="GO" id="GO:0046872">
    <property type="term" value="F:metal ion binding"/>
    <property type="evidence" value="ECO:0007669"/>
    <property type="project" value="UniProtKB-KW"/>
</dbReference>
<dbReference type="AlphaFoldDB" id="A0AAD5QVA7"/>
<dbReference type="PROSITE" id="PS51885">
    <property type="entry name" value="NEPRILYSIN"/>
    <property type="match status" value="1"/>
</dbReference>
<evidence type="ECO:0000256" key="1">
    <source>
        <dbReference type="ARBA" id="ARBA00001947"/>
    </source>
</evidence>
<proteinExistence type="inferred from homology"/>
<dbReference type="GO" id="GO:0016485">
    <property type="term" value="P:protein processing"/>
    <property type="evidence" value="ECO:0007669"/>
    <property type="project" value="TreeGrafter"/>
</dbReference>
<dbReference type="InterPro" id="IPR000718">
    <property type="entry name" value="Peptidase_M13"/>
</dbReference>
<evidence type="ECO:0000256" key="5">
    <source>
        <dbReference type="ARBA" id="ARBA00022801"/>
    </source>
</evidence>
<dbReference type="PRINTS" id="PR00786">
    <property type="entry name" value="NEPRILYSIN"/>
</dbReference>
<evidence type="ECO:0000256" key="3">
    <source>
        <dbReference type="ARBA" id="ARBA00022670"/>
    </source>
</evidence>
<evidence type="ECO:0000313" key="11">
    <source>
        <dbReference type="Proteomes" id="UP001196413"/>
    </source>
</evidence>
<keyword evidence="6" id="KW-0862">Zinc</keyword>
<dbReference type="Gene3D" id="1.10.1380.10">
    <property type="entry name" value="Neutral endopeptidase , domain2"/>
    <property type="match status" value="1"/>
</dbReference>
<comment type="cofactor">
    <cofactor evidence="1">
        <name>Zn(2+)</name>
        <dbReference type="ChEBI" id="CHEBI:29105"/>
    </cofactor>
</comment>
<organism evidence="10 11">
    <name type="scientific">Parelaphostrongylus tenuis</name>
    <name type="common">Meningeal worm</name>
    <dbReference type="NCBI Taxonomy" id="148309"/>
    <lineage>
        <taxon>Eukaryota</taxon>
        <taxon>Metazoa</taxon>
        <taxon>Ecdysozoa</taxon>
        <taxon>Nematoda</taxon>
        <taxon>Chromadorea</taxon>
        <taxon>Rhabditida</taxon>
        <taxon>Rhabditina</taxon>
        <taxon>Rhabditomorpha</taxon>
        <taxon>Strongyloidea</taxon>
        <taxon>Metastrongylidae</taxon>
        <taxon>Parelaphostrongylus</taxon>
    </lineage>
</organism>
<dbReference type="GO" id="GO:0004222">
    <property type="term" value="F:metalloendopeptidase activity"/>
    <property type="evidence" value="ECO:0007669"/>
    <property type="project" value="InterPro"/>
</dbReference>
<dbReference type="Pfam" id="PF01431">
    <property type="entry name" value="Peptidase_M13"/>
    <property type="match status" value="1"/>
</dbReference>
<dbReference type="SUPFAM" id="SSF55486">
    <property type="entry name" value="Metalloproteases ('zincins'), catalytic domain"/>
    <property type="match status" value="1"/>
</dbReference>
<dbReference type="Proteomes" id="UP001196413">
    <property type="component" value="Unassembled WGS sequence"/>
</dbReference>
<accession>A0AAD5QVA7</accession>
<evidence type="ECO:0000313" key="10">
    <source>
        <dbReference type="EMBL" id="KAJ1363400.1"/>
    </source>
</evidence>
<comment type="similarity">
    <text evidence="2">Belongs to the peptidase M13 family.</text>
</comment>
<dbReference type="Gene3D" id="3.40.390.10">
    <property type="entry name" value="Collagenase (Catalytic Domain)"/>
    <property type="match status" value="1"/>
</dbReference>
<evidence type="ECO:0000256" key="6">
    <source>
        <dbReference type="ARBA" id="ARBA00022833"/>
    </source>
</evidence>
<gene>
    <name evidence="10" type="ORF">KIN20_023258</name>
</gene>
<dbReference type="InterPro" id="IPR008753">
    <property type="entry name" value="Peptidase_M13_N"/>
</dbReference>
<keyword evidence="5" id="KW-0378">Hydrolase</keyword>
<reference evidence="10" key="1">
    <citation type="submission" date="2021-06" db="EMBL/GenBank/DDBJ databases">
        <title>Parelaphostrongylus tenuis whole genome reference sequence.</title>
        <authorList>
            <person name="Garwood T.J."/>
            <person name="Larsen P.A."/>
            <person name="Fountain-Jones N.M."/>
            <person name="Garbe J.R."/>
            <person name="Macchietto M.G."/>
            <person name="Kania S.A."/>
            <person name="Gerhold R.W."/>
            <person name="Richards J.E."/>
            <person name="Wolf T.M."/>
        </authorList>
    </citation>
    <scope>NUCLEOTIDE SEQUENCE</scope>
    <source>
        <strain evidence="10">MNPRO001-30</strain>
        <tissue evidence="10">Meninges</tissue>
    </source>
</reference>
<dbReference type="CDD" id="cd08662">
    <property type="entry name" value="M13"/>
    <property type="match status" value="1"/>
</dbReference>
<dbReference type="InterPro" id="IPR024079">
    <property type="entry name" value="MetalloPept_cat_dom_sf"/>
</dbReference>
<protein>
    <submittedName>
        <fullName evidence="10">Uncharacterized protein</fullName>
    </submittedName>
</protein>
<dbReference type="PANTHER" id="PTHR11733">
    <property type="entry name" value="ZINC METALLOPROTEASE FAMILY M13 NEPRILYSIN-RELATED"/>
    <property type="match status" value="1"/>
</dbReference>
<sequence>MKAPNFFEEISQLLSPISRSDNARNLSAISNVMTYGDFRTRYPEIRWQLFFNEELRSSLGVLNDDVMVNVVDVGYFGGLTKLIKSKSLSSIKNYLMWRLVSTFDTYLHMPYRHPAQKFRSNVFGTTAEVRIIRFHLKLIFRSKTEFHNGSIAFVKLPRISPCRFLLLMQTVFFPIKNRNKIEELITDLKRSMERIIVETDWMDEVVKKVALRKLENMGYKTGFPTILQDEIAVLNLYKGVQLEAHSYFGNALQLKKLAIRNGLNRLHNPPSKDHWVSPVIAVDAYHYFTGNEIIFPAAILQFPIFVPEAPSYVNYGAIGFGIGHEITHGYDDLGAQYDEVGNLRAWWNQRTLATYQKKRQCFIKQYSKKVEPTLQKNVDGRLTIGENIADNGGLRLAYEAYKMRCSREDYALALPKLSTFSPEQLFFVAFANTWCEKVKTSALIHTMESEVHPLGMFRVNVPLQNFPPFSEAFQCPIGSAMNPREKCRIW</sequence>
<dbReference type="Pfam" id="PF05649">
    <property type="entry name" value="Peptidase_M13_N"/>
    <property type="match status" value="1"/>
</dbReference>
<evidence type="ECO:0000256" key="7">
    <source>
        <dbReference type="ARBA" id="ARBA00023049"/>
    </source>
</evidence>
<evidence type="ECO:0000259" key="9">
    <source>
        <dbReference type="Pfam" id="PF05649"/>
    </source>
</evidence>
<dbReference type="InterPro" id="IPR042089">
    <property type="entry name" value="Peptidase_M13_dom_2"/>
</dbReference>
<dbReference type="PANTHER" id="PTHR11733:SF167">
    <property type="entry name" value="FI17812P1-RELATED"/>
    <property type="match status" value="1"/>
</dbReference>
<evidence type="ECO:0000256" key="2">
    <source>
        <dbReference type="ARBA" id="ARBA00007357"/>
    </source>
</evidence>
<dbReference type="InterPro" id="IPR018497">
    <property type="entry name" value="Peptidase_M13_C"/>
</dbReference>
<keyword evidence="3" id="KW-0645">Protease</keyword>
<evidence type="ECO:0000259" key="8">
    <source>
        <dbReference type="Pfam" id="PF01431"/>
    </source>
</evidence>
<comment type="caution">
    <text evidence="10">The sequence shown here is derived from an EMBL/GenBank/DDBJ whole genome shotgun (WGS) entry which is preliminary data.</text>
</comment>